<keyword evidence="6 12" id="KW-0456">Lyase</keyword>
<protein>
    <recommendedName>
        <fullName evidence="11 12">Diaminopimelate decarboxylase</fullName>
        <shortName evidence="12">DAP decarboxylase</shortName>
        <shortName evidence="12">DAPDC</shortName>
        <ecNumber evidence="10 12">4.1.1.20</ecNumber>
    </recommendedName>
</protein>
<dbReference type="PANTHER" id="PTHR43727:SF2">
    <property type="entry name" value="GROUP IV DECARBOXYLASE"/>
    <property type="match status" value="1"/>
</dbReference>
<reference evidence="18" key="1">
    <citation type="submission" date="2016-11" db="EMBL/GenBank/DDBJ databases">
        <authorList>
            <person name="Varghese N."/>
            <person name="Submissions S."/>
        </authorList>
    </citation>
    <scope>NUCLEOTIDE SEQUENCE [LARGE SCALE GENOMIC DNA]</scope>
    <source>
        <strain evidence="18">DSM 9756</strain>
    </source>
</reference>
<dbReference type="Pfam" id="PF02784">
    <property type="entry name" value="Orn_Arg_deC_N"/>
    <property type="match status" value="1"/>
</dbReference>
<comment type="catalytic activity">
    <reaction evidence="7 12 14">
        <text>meso-2,6-diaminopimelate + H(+) = L-lysine + CO2</text>
        <dbReference type="Rhea" id="RHEA:15101"/>
        <dbReference type="ChEBI" id="CHEBI:15378"/>
        <dbReference type="ChEBI" id="CHEBI:16526"/>
        <dbReference type="ChEBI" id="CHEBI:32551"/>
        <dbReference type="ChEBI" id="CHEBI:57791"/>
        <dbReference type="EC" id="4.1.1.20"/>
    </reaction>
</comment>
<dbReference type="OrthoDB" id="9802241at2"/>
<feature type="binding site" evidence="12">
    <location>
        <position position="316"/>
    </location>
    <ligand>
        <name>substrate</name>
    </ligand>
</feature>
<dbReference type="GO" id="GO:0030170">
    <property type="term" value="F:pyridoxal phosphate binding"/>
    <property type="evidence" value="ECO:0007669"/>
    <property type="project" value="UniProtKB-UniRule"/>
</dbReference>
<comment type="pathway">
    <text evidence="8 12 14">Amino-acid biosynthesis; L-lysine biosynthesis via DAP pathway; L-lysine from DL-2,6-diaminopimelate: step 1/1.</text>
</comment>
<evidence type="ECO:0000256" key="10">
    <source>
        <dbReference type="ARBA" id="ARBA00066427"/>
    </source>
</evidence>
<evidence type="ECO:0000259" key="15">
    <source>
        <dbReference type="Pfam" id="PF00278"/>
    </source>
</evidence>
<evidence type="ECO:0000256" key="11">
    <source>
        <dbReference type="ARBA" id="ARBA00074972"/>
    </source>
</evidence>
<dbReference type="Proteomes" id="UP000184076">
    <property type="component" value="Unassembled WGS sequence"/>
</dbReference>
<evidence type="ECO:0000313" key="17">
    <source>
        <dbReference type="EMBL" id="SHF55135.1"/>
    </source>
</evidence>
<evidence type="ECO:0000313" key="18">
    <source>
        <dbReference type="Proteomes" id="UP000184076"/>
    </source>
</evidence>
<dbReference type="HAMAP" id="MF_02120">
    <property type="entry name" value="LysA"/>
    <property type="match status" value="1"/>
</dbReference>
<dbReference type="SUPFAM" id="SSF50621">
    <property type="entry name" value="Alanine racemase C-terminal domain-like"/>
    <property type="match status" value="1"/>
</dbReference>
<keyword evidence="3 12" id="KW-0210">Decarboxylase</keyword>
<evidence type="ECO:0000256" key="8">
    <source>
        <dbReference type="ARBA" id="ARBA00060643"/>
    </source>
</evidence>
<dbReference type="InterPro" id="IPR002986">
    <property type="entry name" value="DAP_deCOOHase_LysA"/>
</dbReference>
<feature type="binding site" evidence="12">
    <location>
        <position position="239"/>
    </location>
    <ligand>
        <name>pyridoxal 5'-phosphate</name>
        <dbReference type="ChEBI" id="CHEBI:597326"/>
    </ligand>
</feature>
<accession>A0A1M5CK33</accession>
<feature type="binding site" evidence="12">
    <location>
        <position position="276"/>
    </location>
    <ligand>
        <name>substrate</name>
    </ligand>
</feature>
<evidence type="ECO:0000256" key="5">
    <source>
        <dbReference type="ARBA" id="ARBA00023154"/>
    </source>
</evidence>
<evidence type="ECO:0000256" key="3">
    <source>
        <dbReference type="ARBA" id="ARBA00022793"/>
    </source>
</evidence>
<dbReference type="Pfam" id="PF00278">
    <property type="entry name" value="Orn_DAP_Arg_deC"/>
    <property type="match status" value="1"/>
</dbReference>
<dbReference type="Gene3D" id="3.20.20.10">
    <property type="entry name" value="Alanine racemase"/>
    <property type="match status" value="1"/>
</dbReference>
<dbReference type="NCBIfam" id="TIGR01048">
    <property type="entry name" value="lysA"/>
    <property type="match status" value="1"/>
</dbReference>
<dbReference type="InterPro" id="IPR022644">
    <property type="entry name" value="De-COase2_N"/>
</dbReference>
<dbReference type="InterPro" id="IPR000183">
    <property type="entry name" value="Orn/DAP/Arg_de-COase"/>
</dbReference>
<dbReference type="GO" id="GO:0008836">
    <property type="term" value="F:diaminopimelate decarboxylase activity"/>
    <property type="evidence" value="ECO:0007669"/>
    <property type="project" value="UniProtKB-UniRule"/>
</dbReference>
<evidence type="ECO:0000256" key="7">
    <source>
        <dbReference type="ARBA" id="ARBA00050464"/>
    </source>
</evidence>
<organism evidence="17 18">
    <name type="scientific">Desulfacinum infernum DSM 9756</name>
    <dbReference type="NCBI Taxonomy" id="1121391"/>
    <lineage>
        <taxon>Bacteria</taxon>
        <taxon>Pseudomonadati</taxon>
        <taxon>Thermodesulfobacteriota</taxon>
        <taxon>Syntrophobacteria</taxon>
        <taxon>Syntrophobacterales</taxon>
        <taxon>Syntrophobacteraceae</taxon>
        <taxon>Desulfacinum</taxon>
    </lineage>
</organism>
<dbReference type="EMBL" id="FQVB01000020">
    <property type="protein sequence ID" value="SHF55135.1"/>
    <property type="molecule type" value="Genomic_DNA"/>
</dbReference>
<feature type="domain" description="Orn/DAP/Arg decarboxylase 2 C-terminal" evidence="15">
    <location>
        <begin position="30"/>
        <end position="369"/>
    </location>
</feature>
<keyword evidence="4 12" id="KW-0663">Pyridoxal phosphate</keyword>
<dbReference type="GO" id="GO:0009089">
    <property type="term" value="P:lysine biosynthetic process via diaminopimelate"/>
    <property type="evidence" value="ECO:0007669"/>
    <property type="project" value="UniProtKB-UniRule"/>
</dbReference>
<dbReference type="UniPathway" id="UPA00034">
    <property type="reaction ID" value="UER00027"/>
</dbReference>
<evidence type="ECO:0000256" key="13">
    <source>
        <dbReference type="PIRSR" id="PIRSR600183-50"/>
    </source>
</evidence>
<name>A0A1M5CK33_9BACT</name>
<sequence length="418" mass="46529">MHHFQYRNGRLYCEDVPVEHIAQEAGTPCYIYSHATLHHHFTVFDGAFSQLPHLTCYSVKANSNLAILKLFGSLGGGVDIVSGGELFRARQAGIPPDRIVYSGVGKTREEIDYALSEDILMFNIESSQELEAISQRAVALGRRARIALRVNPDVDPKTHPYITTGMEKNKFGVAMDEALESYRRAAELPSVDVVGVDCHIGSQLTEVQPFVDALRRLRALIDRLAELGLETRYLDLGGGLGITYDREQPPHPTEYARAIVRELQGLNCTVIFEPGRVIVGNAGILLTRVLYTKKTPKKQFVIVDAGMNDLIRPSLYGSYHHIQPVVSEDRPTETVDVVGPICESGDFLARERALPQVQPGEYLAVMSAGAYGFTMASNYNSRPKAAEVLVHGDTFHVIRLRETWEDLVRAERIPEFLQ</sequence>
<dbReference type="InterPro" id="IPR022643">
    <property type="entry name" value="De-COase2_C"/>
</dbReference>
<feature type="binding site" evidence="12">
    <location>
        <position position="343"/>
    </location>
    <ligand>
        <name>substrate</name>
    </ligand>
</feature>
<dbReference type="InterPro" id="IPR029066">
    <property type="entry name" value="PLP-binding_barrel"/>
</dbReference>
<feature type="modified residue" description="N6-(pyridoxal phosphate)lysine" evidence="12 13">
    <location>
        <position position="60"/>
    </location>
</feature>
<comment type="function">
    <text evidence="12">Specifically catalyzes the decarboxylation of meso-diaminopimelate (meso-DAP) to L-lysine.</text>
</comment>
<dbReference type="AlphaFoldDB" id="A0A1M5CK33"/>
<dbReference type="STRING" id="1121391.SAMN02745206_02232"/>
<feature type="binding site" evidence="12">
    <location>
        <begin position="273"/>
        <end position="276"/>
    </location>
    <ligand>
        <name>pyridoxal 5'-phosphate</name>
        <dbReference type="ChEBI" id="CHEBI:597326"/>
    </ligand>
</feature>
<evidence type="ECO:0000259" key="16">
    <source>
        <dbReference type="Pfam" id="PF02784"/>
    </source>
</evidence>
<keyword evidence="2 12" id="KW-0028">Amino-acid biosynthesis</keyword>
<evidence type="ECO:0000256" key="12">
    <source>
        <dbReference type="HAMAP-Rule" id="MF_02120"/>
    </source>
</evidence>
<feature type="binding site" evidence="12">
    <location>
        <position position="312"/>
    </location>
    <ligand>
        <name>substrate</name>
    </ligand>
</feature>
<gene>
    <name evidence="12" type="primary">lysA</name>
    <name evidence="17" type="ORF">SAMN02745206_02232</name>
</gene>
<dbReference type="Gene3D" id="2.40.37.10">
    <property type="entry name" value="Lyase, Ornithine Decarboxylase, Chain A, domain 1"/>
    <property type="match status" value="1"/>
</dbReference>
<proteinExistence type="inferred from homology"/>
<dbReference type="RefSeq" id="WP_073039313.1">
    <property type="nucleotide sequence ID" value="NZ_FQVB01000020.1"/>
</dbReference>
<keyword evidence="5 12" id="KW-0457">Lysine biosynthesis</keyword>
<dbReference type="PANTHER" id="PTHR43727">
    <property type="entry name" value="DIAMINOPIMELATE DECARBOXYLASE"/>
    <property type="match status" value="1"/>
</dbReference>
<dbReference type="InterPro" id="IPR009006">
    <property type="entry name" value="Ala_racemase/Decarboxylase_C"/>
</dbReference>
<evidence type="ECO:0000256" key="2">
    <source>
        <dbReference type="ARBA" id="ARBA00022605"/>
    </source>
</evidence>
<feature type="active site" description="Proton donor" evidence="13">
    <location>
        <position position="342"/>
    </location>
</feature>
<feature type="domain" description="Orn/DAP/Arg decarboxylase 2 N-terminal" evidence="16">
    <location>
        <begin position="38"/>
        <end position="279"/>
    </location>
</feature>
<dbReference type="PRINTS" id="PR01179">
    <property type="entry name" value="ODADCRBXLASE"/>
</dbReference>
<comment type="cofactor">
    <cofactor evidence="1 12 13 14">
        <name>pyridoxal 5'-phosphate</name>
        <dbReference type="ChEBI" id="CHEBI:597326"/>
    </cofactor>
</comment>
<evidence type="ECO:0000256" key="6">
    <source>
        <dbReference type="ARBA" id="ARBA00023239"/>
    </source>
</evidence>
<feature type="binding site" evidence="12">
    <location>
        <position position="371"/>
    </location>
    <ligand>
        <name>pyridoxal 5'-phosphate</name>
        <dbReference type="ChEBI" id="CHEBI:597326"/>
    </ligand>
</feature>
<dbReference type="FunFam" id="3.20.20.10:FF:000003">
    <property type="entry name" value="Diaminopimelate decarboxylase"/>
    <property type="match status" value="1"/>
</dbReference>
<dbReference type="EC" id="4.1.1.20" evidence="10 12"/>
<dbReference type="PRINTS" id="PR01181">
    <property type="entry name" value="DAPDCRBXLASE"/>
</dbReference>
<comment type="subunit">
    <text evidence="12">Homodimer.</text>
</comment>
<keyword evidence="18" id="KW-1185">Reference proteome</keyword>
<dbReference type="FunFam" id="2.40.37.10:FF:000003">
    <property type="entry name" value="Diaminopimelate decarboxylase"/>
    <property type="match status" value="1"/>
</dbReference>
<dbReference type="SUPFAM" id="SSF51419">
    <property type="entry name" value="PLP-binding barrel"/>
    <property type="match status" value="1"/>
</dbReference>
<evidence type="ECO:0000256" key="4">
    <source>
        <dbReference type="ARBA" id="ARBA00022898"/>
    </source>
</evidence>
<evidence type="ECO:0000256" key="9">
    <source>
        <dbReference type="ARBA" id="ARBA00060983"/>
    </source>
</evidence>
<feature type="binding site" evidence="12">
    <location>
        <position position="371"/>
    </location>
    <ligand>
        <name>substrate</name>
    </ligand>
</feature>
<dbReference type="CDD" id="cd06828">
    <property type="entry name" value="PLPDE_III_DapDC"/>
    <property type="match status" value="1"/>
</dbReference>
<evidence type="ECO:0000256" key="1">
    <source>
        <dbReference type="ARBA" id="ARBA00001933"/>
    </source>
</evidence>
<evidence type="ECO:0000256" key="14">
    <source>
        <dbReference type="RuleBase" id="RU003738"/>
    </source>
</evidence>
<comment type="similarity">
    <text evidence="9 12">Belongs to the Orn/Lys/Arg decarboxylase class-II family. LysA subfamily.</text>
</comment>